<evidence type="ECO:0000313" key="2">
    <source>
        <dbReference type="EMBL" id="KZB93556.1"/>
    </source>
</evidence>
<proteinExistence type="predicted"/>
<evidence type="ECO:0000259" key="1">
    <source>
        <dbReference type="Pfam" id="PF10502"/>
    </source>
</evidence>
<name>A0A175XZF6_9SPHN</name>
<organism evidence="2 3">
    <name type="scientific">Sphingomonas melonis TY</name>
    <dbReference type="NCBI Taxonomy" id="621456"/>
    <lineage>
        <taxon>Bacteria</taxon>
        <taxon>Pseudomonadati</taxon>
        <taxon>Pseudomonadota</taxon>
        <taxon>Alphaproteobacteria</taxon>
        <taxon>Sphingomonadales</taxon>
        <taxon>Sphingomonadaceae</taxon>
        <taxon>Sphingomonas</taxon>
    </lineage>
</organism>
<dbReference type="InterPro" id="IPR019533">
    <property type="entry name" value="Peptidase_S26"/>
</dbReference>
<dbReference type="Gene3D" id="2.10.109.10">
    <property type="entry name" value="Umud Fragment, subunit A"/>
    <property type="match status" value="1"/>
</dbReference>
<sequence length="183" mass="19644">MAPVASNPVALAAPAERFRPRKRLWAALGLFIAGGMSYNAITEWRDTHGLLINASESLPNWAFVIHKTAVPKRGEYVFFVPPAAPLVIRHFGAKKQMFGKIVYGMPGDTVVHRGADVIVAGRLVGRMKPLTKSGETLLAGPTGVIPQGCYYVGSPHKDGFDSRYAAIGYACSNKIVGVGQPIL</sequence>
<dbReference type="RefSeq" id="WP_062126131.1">
    <property type="nucleotide sequence ID" value="NZ_LQCK02000068.1"/>
</dbReference>
<gene>
    <name evidence="2" type="ORF">AVM11_11835</name>
</gene>
<dbReference type="SUPFAM" id="SSF51306">
    <property type="entry name" value="LexA/Signal peptidase"/>
    <property type="match status" value="1"/>
</dbReference>
<dbReference type="GO" id="GO:0004252">
    <property type="term" value="F:serine-type endopeptidase activity"/>
    <property type="evidence" value="ECO:0007669"/>
    <property type="project" value="InterPro"/>
</dbReference>
<feature type="domain" description="Peptidase S26" evidence="1">
    <location>
        <begin position="53"/>
        <end position="179"/>
    </location>
</feature>
<reference evidence="2" key="1">
    <citation type="submission" date="2016-03" db="EMBL/GenBank/DDBJ databases">
        <title>Sphingomonas melonis TY, whole genome shotgun sequencing.</title>
        <authorList>
            <person name="Wang H."/>
            <person name="Zhu P."/>
        </authorList>
    </citation>
    <scope>NUCLEOTIDE SEQUENCE [LARGE SCALE GENOMIC DNA]</scope>
    <source>
        <strain evidence="2">TY</strain>
    </source>
</reference>
<dbReference type="InterPro" id="IPR036286">
    <property type="entry name" value="LexA/Signal_pep-like_sf"/>
</dbReference>
<protein>
    <submittedName>
        <fullName evidence="2">Type VI secretion protein</fullName>
    </submittedName>
</protein>
<dbReference type="Proteomes" id="UP000078460">
    <property type="component" value="Unassembled WGS sequence"/>
</dbReference>
<evidence type="ECO:0000313" key="3">
    <source>
        <dbReference type="Proteomes" id="UP000078460"/>
    </source>
</evidence>
<accession>A0A175XZF6</accession>
<dbReference type="EMBL" id="LQCK02000068">
    <property type="protein sequence ID" value="KZB93556.1"/>
    <property type="molecule type" value="Genomic_DNA"/>
</dbReference>
<dbReference type="AlphaFoldDB" id="A0A175XZF6"/>
<dbReference type="GO" id="GO:0006465">
    <property type="term" value="P:signal peptide processing"/>
    <property type="evidence" value="ECO:0007669"/>
    <property type="project" value="InterPro"/>
</dbReference>
<comment type="caution">
    <text evidence="2">The sequence shown here is derived from an EMBL/GenBank/DDBJ whole genome shotgun (WGS) entry which is preliminary data.</text>
</comment>
<dbReference type="Pfam" id="PF10502">
    <property type="entry name" value="Peptidase_S26"/>
    <property type="match status" value="1"/>
</dbReference>
<keyword evidence="3" id="KW-1185">Reference proteome</keyword>